<dbReference type="Proteomes" id="UP000254258">
    <property type="component" value="Unassembled WGS sequence"/>
</dbReference>
<proteinExistence type="predicted"/>
<feature type="domain" description="SGNH hydrolase-type esterase" evidence="1">
    <location>
        <begin position="121"/>
        <end position="283"/>
    </location>
</feature>
<evidence type="ECO:0000259" key="1">
    <source>
        <dbReference type="Pfam" id="PF13472"/>
    </source>
</evidence>
<dbReference type="SUPFAM" id="SSF52266">
    <property type="entry name" value="SGNH hydrolase"/>
    <property type="match status" value="1"/>
</dbReference>
<dbReference type="AlphaFoldDB" id="A0A370WUQ9"/>
<reference evidence="2 3" key="1">
    <citation type="submission" date="2018-07" db="EMBL/GenBank/DDBJ databases">
        <title>Dyella monticola sp. nov. and Dyella psychrodurans sp. nov. isolated from monsoon evergreen broad-leaved forest soil of Dinghu Mountain, China.</title>
        <authorList>
            <person name="Gao Z."/>
            <person name="Qiu L."/>
        </authorList>
    </citation>
    <scope>NUCLEOTIDE SEQUENCE [LARGE SCALE GENOMIC DNA]</scope>
    <source>
        <strain evidence="2 3">4G-K06</strain>
    </source>
</reference>
<dbReference type="InterPro" id="IPR051532">
    <property type="entry name" value="Ester_Hydrolysis_Enzymes"/>
</dbReference>
<dbReference type="Gene3D" id="3.40.50.1110">
    <property type="entry name" value="SGNH hydrolase"/>
    <property type="match status" value="1"/>
</dbReference>
<organism evidence="2 3">
    <name type="scientific">Dyella monticola</name>
    <dbReference type="NCBI Taxonomy" id="1927958"/>
    <lineage>
        <taxon>Bacteria</taxon>
        <taxon>Pseudomonadati</taxon>
        <taxon>Pseudomonadota</taxon>
        <taxon>Gammaproteobacteria</taxon>
        <taxon>Lysobacterales</taxon>
        <taxon>Rhodanobacteraceae</taxon>
        <taxon>Dyella</taxon>
    </lineage>
</organism>
<dbReference type="InterPro" id="IPR036514">
    <property type="entry name" value="SGNH_hydro_sf"/>
</dbReference>
<evidence type="ECO:0000313" key="2">
    <source>
        <dbReference type="EMBL" id="RDS79869.1"/>
    </source>
</evidence>
<gene>
    <name evidence="2" type="ORF">DWU98_15615</name>
</gene>
<dbReference type="PANTHER" id="PTHR30383:SF5">
    <property type="entry name" value="SGNH HYDROLASE-TYPE ESTERASE DOMAIN-CONTAINING PROTEIN"/>
    <property type="match status" value="1"/>
</dbReference>
<name>A0A370WUQ9_9GAMM</name>
<dbReference type="EMBL" id="QRBE01000010">
    <property type="protein sequence ID" value="RDS79869.1"/>
    <property type="molecule type" value="Genomic_DNA"/>
</dbReference>
<comment type="caution">
    <text evidence="2">The sequence shown here is derived from an EMBL/GenBank/DDBJ whole genome shotgun (WGS) entry which is preliminary data.</text>
</comment>
<accession>A0A370WUQ9</accession>
<evidence type="ECO:0000313" key="3">
    <source>
        <dbReference type="Proteomes" id="UP000254258"/>
    </source>
</evidence>
<dbReference type="Pfam" id="PF13472">
    <property type="entry name" value="Lipase_GDSL_2"/>
    <property type="match status" value="1"/>
</dbReference>
<dbReference type="InterPro" id="IPR013830">
    <property type="entry name" value="SGNH_hydro"/>
</dbReference>
<dbReference type="CDD" id="cd04501">
    <property type="entry name" value="SGNH_hydrolase_like_4"/>
    <property type="match status" value="1"/>
</dbReference>
<protein>
    <submittedName>
        <fullName evidence="2">GDSL family lipase</fullName>
    </submittedName>
</protein>
<keyword evidence="3" id="KW-1185">Reference proteome</keyword>
<sequence length="296" mass="31785">MVRPSKWVARRSENMSIKASLSLVAGMVLASGVVMAQMAPTSSFHADVPAEPVGVVKDPCAVLMPPPLAPGPAARRDAKTALAAASKAWAQQRMEQDFGGLCHYAHPNTTLAPATNHRVIFFGDSITESWGSGDPSLFTNDVIDRGVSGQTTSQMLLRFRADVINLHPAVVHILAGTNDIAGNTGPVTLETIENNIQSMVDMARANHIRVILAALTPAAKYPWRPTIEAVENIRALNAWIKGYAQKEDLVYVDYFTPLDDGHRGFKANLSVDGVHPNAAGYAIMSRLAKQAIAKAE</sequence>
<dbReference type="GO" id="GO:0004622">
    <property type="term" value="F:phosphatidylcholine lysophospholipase activity"/>
    <property type="evidence" value="ECO:0007669"/>
    <property type="project" value="TreeGrafter"/>
</dbReference>
<dbReference type="PANTHER" id="PTHR30383">
    <property type="entry name" value="THIOESTERASE 1/PROTEASE 1/LYSOPHOSPHOLIPASE L1"/>
    <property type="match status" value="1"/>
</dbReference>